<organism evidence="1 2">
    <name type="scientific">Calditerricola satsumensis</name>
    <dbReference type="NCBI Taxonomy" id="373054"/>
    <lineage>
        <taxon>Bacteria</taxon>
        <taxon>Bacillati</taxon>
        <taxon>Bacillota</taxon>
        <taxon>Bacilli</taxon>
        <taxon>Bacillales</taxon>
        <taxon>Bacillaceae</taxon>
        <taxon>Calditerricola</taxon>
    </lineage>
</organism>
<sequence>MPFSPNDVRSTTFPAAFAKTYGPLVAFYVGCRADSEADRDERFRYAITRLLGEGWLRRYDGAVSFERFLYVCLRFAMADYAQRVKGISPSGARHLEGWTLPVAAPPAITEAEEAFLFDWFNGLDVKDRLVLKLTYWDLFGDLTHEEERYLAGQSGWQPEEWERARADFEADVRVHELIAAFRSGQMDAQRARTAGVSRGWMELSAGSATVAEPPVTVQGAVFRGHNLERVGRVLGFSGTAVEQRLCRLRRKLADKGDADLLDRWVAKQLKRRAERAELSDALIARYVRGELEGAAWAALEACLLAEPTWQARVGAWKRDHVPPLPDHLAAWLDDYAQKLTECSDALPRLHVTREGEAVKVTVSGAPLLALEAAPTPARRADRYAEAMRVRVGIIPLRAELTLTATVNRYGQWRVELGWEGEHGPFVSVPVVWRTAAGEEKRWKTNLRGRCEGWLSPGTYALALQQDPVVEVVFTS</sequence>
<comment type="caution">
    <text evidence="1">The sequence shown here is derived from an EMBL/GenBank/DDBJ whole genome shotgun (WGS) entry which is preliminary data.</text>
</comment>
<reference evidence="1" key="1">
    <citation type="journal article" date="2014" name="Int. J. Syst. Evol. Microbiol.">
        <title>Complete genome sequence of Corynebacterium casei LMG S-19264T (=DSM 44701T), isolated from a smear-ripened cheese.</title>
        <authorList>
            <consortium name="US DOE Joint Genome Institute (JGI-PGF)"/>
            <person name="Walter F."/>
            <person name="Albersmeier A."/>
            <person name="Kalinowski J."/>
            <person name="Ruckert C."/>
        </authorList>
    </citation>
    <scope>NUCLEOTIDE SEQUENCE</scope>
    <source>
        <strain evidence="1">JCM 14719</strain>
    </source>
</reference>
<evidence type="ECO:0000313" key="1">
    <source>
        <dbReference type="EMBL" id="GGJ98791.1"/>
    </source>
</evidence>
<gene>
    <name evidence="1" type="ORF">GCM10007043_10980</name>
</gene>
<name>A0A8J3BBD9_9BACI</name>
<accession>A0A8J3BBD9</accession>
<dbReference type="Proteomes" id="UP000637720">
    <property type="component" value="Unassembled WGS sequence"/>
</dbReference>
<reference evidence="1" key="2">
    <citation type="submission" date="2020-09" db="EMBL/GenBank/DDBJ databases">
        <authorList>
            <person name="Sun Q."/>
            <person name="Ohkuma M."/>
        </authorList>
    </citation>
    <scope>NUCLEOTIDE SEQUENCE</scope>
    <source>
        <strain evidence="1">JCM 14719</strain>
    </source>
</reference>
<proteinExistence type="predicted"/>
<dbReference type="EMBL" id="BMOF01000017">
    <property type="protein sequence ID" value="GGJ98791.1"/>
    <property type="molecule type" value="Genomic_DNA"/>
</dbReference>
<evidence type="ECO:0000313" key="2">
    <source>
        <dbReference type="Proteomes" id="UP000637720"/>
    </source>
</evidence>
<keyword evidence="2" id="KW-1185">Reference proteome</keyword>
<protein>
    <submittedName>
        <fullName evidence="1">Uncharacterized protein</fullName>
    </submittedName>
</protein>
<dbReference type="AlphaFoldDB" id="A0A8J3BBD9"/>